<dbReference type="EMBL" id="CP031376">
    <property type="protein sequence ID" value="AXK50748.1"/>
    <property type="molecule type" value="Genomic_DNA"/>
</dbReference>
<feature type="transmembrane region" description="Helical" evidence="8">
    <location>
        <begin position="109"/>
        <end position="132"/>
    </location>
</feature>
<protein>
    <submittedName>
        <fullName evidence="9">Prolipoprotein diacylglyceryl transferase</fullName>
    </submittedName>
</protein>
<keyword evidence="10" id="KW-1185">Reference proteome</keyword>
<feature type="transmembrane region" description="Helical" evidence="8">
    <location>
        <begin position="462"/>
        <end position="481"/>
    </location>
</feature>
<proteinExistence type="inferred from homology"/>
<dbReference type="InterPro" id="IPR001640">
    <property type="entry name" value="Lgt"/>
</dbReference>
<accession>A0A345Z2B9</accession>
<dbReference type="PANTHER" id="PTHR30589:SF0">
    <property type="entry name" value="PHOSPHATIDYLGLYCEROL--PROLIPOPROTEIN DIACYLGLYCERYL TRANSFERASE"/>
    <property type="match status" value="1"/>
</dbReference>
<dbReference type="AlphaFoldDB" id="A0A345Z2B9"/>
<evidence type="ECO:0000256" key="7">
    <source>
        <dbReference type="SAM" id="Coils"/>
    </source>
</evidence>
<feature type="transmembrane region" description="Helical" evidence="8">
    <location>
        <begin position="217"/>
        <end position="239"/>
    </location>
</feature>
<evidence type="ECO:0000313" key="10">
    <source>
        <dbReference type="Proteomes" id="UP000254792"/>
    </source>
</evidence>
<keyword evidence="2" id="KW-1003">Cell membrane</keyword>
<feature type="transmembrane region" description="Helical" evidence="8">
    <location>
        <begin position="420"/>
        <end position="442"/>
    </location>
</feature>
<keyword evidence="5 8" id="KW-1133">Transmembrane helix</keyword>
<evidence type="ECO:0000256" key="2">
    <source>
        <dbReference type="ARBA" id="ARBA00022475"/>
    </source>
</evidence>
<sequence length="497" mass="59171">MLIELKKPIKMINFLSNIPNPGDQVDKWLEQGQNDPYLWGWMPIYPIFIFLGVMAVLIASVIKFRMRKIPLYDLGIGIFVVIPAGIIGASVLGKFNIIYNNWKVWELFYFWQPGMSIFGGLIFGGAAGFAWFHKRAQHYQISTWVYSDCILPNVLLGQAIGRWGNLYNHEILGKPTSLESLQKWLPDWIVNKLWYVQNPNPGALETDPWFIEYREPLFLYESIACLLLFVLITFLIANLGRLFSKKPWKIYPQEFPNNFNKQLKWAKKEELQLWETQRAIVYKERINNEVSELKLSWWESWNKAYYLKVLDNERIAYFSELENIEQSNLKRKELKLEKSLQLQKNELDSNKQSYLKKLKKVKTSTEKKELEKKYKLKVREIKQSYRQQIKELKRETNWFRNTWNQDCKDLYQANNPDNYFVIHCGVVSSSYLVGYMIIRWVLETRRTDAELVLKHLFAMDMVLFAILTTFSLVLLVFAQFISPYKWRKINWLYEKSY</sequence>
<evidence type="ECO:0000256" key="6">
    <source>
        <dbReference type="ARBA" id="ARBA00023136"/>
    </source>
</evidence>
<comment type="similarity">
    <text evidence="1">Belongs to the Lgt family.</text>
</comment>
<organism evidence="9 10">
    <name type="scientific">Spiroplasma alleghenense</name>
    <dbReference type="NCBI Taxonomy" id="216931"/>
    <lineage>
        <taxon>Bacteria</taxon>
        <taxon>Bacillati</taxon>
        <taxon>Mycoplasmatota</taxon>
        <taxon>Mollicutes</taxon>
        <taxon>Entomoplasmatales</taxon>
        <taxon>Spiroplasmataceae</taxon>
        <taxon>Spiroplasma</taxon>
    </lineage>
</organism>
<feature type="transmembrane region" description="Helical" evidence="8">
    <location>
        <begin position="144"/>
        <end position="164"/>
    </location>
</feature>
<dbReference type="GO" id="GO:0008961">
    <property type="term" value="F:phosphatidylglycerol-prolipoprotein diacylglyceryl transferase activity"/>
    <property type="evidence" value="ECO:0007669"/>
    <property type="project" value="InterPro"/>
</dbReference>
<reference evidence="9 10" key="1">
    <citation type="submission" date="2018-07" db="EMBL/GenBank/DDBJ databases">
        <title>Complete genome sequence of Spiroplasma alleghenense PLHS-1 (ATCC 51752).</title>
        <authorList>
            <person name="Chou L."/>
            <person name="Lee T.-Y."/>
            <person name="Tsai Y.-M."/>
            <person name="Kuo C.-H."/>
        </authorList>
    </citation>
    <scope>NUCLEOTIDE SEQUENCE [LARGE SCALE GENOMIC DNA]</scope>
    <source>
        <strain evidence="9 10">PLHS-1</strain>
    </source>
</reference>
<dbReference type="GO" id="GO:0005886">
    <property type="term" value="C:plasma membrane"/>
    <property type="evidence" value="ECO:0007669"/>
    <property type="project" value="InterPro"/>
</dbReference>
<feature type="coiled-coil region" evidence="7">
    <location>
        <begin position="367"/>
        <end position="395"/>
    </location>
</feature>
<evidence type="ECO:0000256" key="8">
    <source>
        <dbReference type="SAM" id="Phobius"/>
    </source>
</evidence>
<evidence type="ECO:0000256" key="1">
    <source>
        <dbReference type="ARBA" id="ARBA00007150"/>
    </source>
</evidence>
<keyword evidence="3 9" id="KW-0808">Transferase</keyword>
<evidence type="ECO:0000256" key="5">
    <source>
        <dbReference type="ARBA" id="ARBA00022989"/>
    </source>
</evidence>
<dbReference type="KEGG" id="salx:SALLE_v1c00720"/>
<keyword evidence="6 8" id="KW-0472">Membrane</keyword>
<keyword evidence="4 8" id="KW-0812">Transmembrane</keyword>
<name>A0A345Z2B9_9MOLU</name>
<dbReference type="PANTHER" id="PTHR30589">
    <property type="entry name" value="PROLIPOPROTEIN DIACYLGLYCERYL TRANSFERASE"/>
    <property type="match status" value="1"/>
</dbReference>
<keyword evidence="9" id="KW-0449">Lipoprotein</keyword>
<gene>
    <name evidence="9" type="primary">lgt</name>
    <name evidence="9" type="ORF">SALLE_v1c00720</name>
</gene>
<evidence type="ECO:0000256" key="4">
    <source>
        <dbReference type="ARBA" id="ARBA00022692"/>
    </source>
</evidence>
<dbReference type="OrthoDB" id="871140at2"/>
<evidence type="ECO:0000313" key="9">
    <source>
        <dbReference type="EMBL" id="AXK50748.1"/>
    </source>
</evidence>
<feature type="transmembrane region" description="Helical" evidence="8">
    <location>
        <begin position="44"/>
        <end position="62"/>
    </location>
</feature>
<dbReference type="Pfam" id="PF01790">
    <property type="entry name" value="LGT"/>
    <property type="match status" value="1"/>
</dbReference>
<dbReference type="GO" id="GO:0042158">
    <property type="term" value="P:lipoprotein biosynthetic process"/>
    <property type="evidence" value="ECO:0007669"/>
    <property type="project" value="InterPro"/>
</dbReference>
<evidence type="ECO:0000256" key="3">
    <source>
        <dbReference type="ARBA" id="ARBA00022679"/>
    </source>
</evidence>
<feature type="transmembrane region" description="Helical" evidence="8">
    <location>
        <begin position="74"/>
        <end position="97"/>
    </location>
</feature>
<dbReference type="Proteomes" id="UP000254792">
    <property type="component" value="Chromosome"/>
</dbReference>
<keyword evidence="7" id="KW-0175">Coiled coil</keyword>